<reference evidence="8 9" key="1">
    <citation type="submission" date="2019-07" db="EMBL/GenBank/DDBJ databases">
        <title>antibiotic susceptibility of plant-derived lactic acid bacteria.</title>
        <authorList>
            <person name="Sugiyama M."/>
            <person name="Noda M."/>
        </authorList>
    </citation>
    <scope>NUCLEOTIDE SEQUENCE [LARGE SCALE GENOMIC DNA]</scope>
    <source>
        <strain evidence="8 9">15-1A</strain>
    </source>
</reference>
<dbReference type="PROSITE" id="PS51736">
    <property type="entry name" value="RECOMBINASES_3"/>
    <property type="match status" value="1"/>
</dbReference>
<evidence type="ECO:0000313" key="8">
    <source>
        <dbReference type="EMBL" id="BBM15180.1"/>
    </source>
</evidence>
<evidence type="ECO:0000256" key="6">
    <source>
        <dbReference type="PROSITE-ProRule" id="PRU10137"/>
    </source>
</evidence>
<accession>A0AAI8R975</accession>
<proteinExistence type="inferred from homology"/>
<evidence type="ECO:0000256" key="1">
    <source>
        <dbReference type="ARBA" id="ARBA00009913"/>
    </source>
</evidence>
<protein>
    <submittedName>
        <fullName evidence="8">Recombinase Sin</fullName>
    </submittedName>
</protein>
<dbReference type="PANTHER" id="PTHR30461">
    <property type="entry name" value="DNA-INVERTASE FROM LAMBDOID PROPHAGE"/>
    <property type="match status" value="1"/>
</dbReference>
<dbReference type="Proteomes" id="UP000509460">
    <property type="component" value="Chromosome"/>
</dbReference>
<dbReference type="Gene3D" id="1.10.10.60">
    <property type="entry name" value="Homeodomain-like"/>
    <property type="match status" value="1"/>
</dbReference>
<evidence type="ECO:0000259" key="7">
    <source>
        <dbReference type="PROSITE" id="PS51736"/>
    </source>
</evidence>
<dbReference type="GO" id="GO:0003677">
    <property type="term" value="F:DNA binding"/>
    <property type="evidence" value="ECO:0007669"/>
    <property type="project" value="UniProtKB-KW"/>
</dbReference>
<keyword evidence="2" id="KW-0229">DNA integration</keyword>
<dbReference type="EMBL" id="AP019810">
    <property type="protein sequence ID" value="BBM15180.1"/>
    <property type="molecule type" value="Genomic_DNA"/>
</dbReference>
<dbReference type="PROSITE" id="PS00397">
    <property type="entry name" value="RECOMBINASES_1"/>
    <property type="match status" value="1"/>
</dbReference>
<evidence type="ECO:0000313" key="9">
    <source>
        <dbReference type="Proteomes" id="UP000509460"/>
    </source>
</evidence>
<dbReference type="GO" id="GO:0000150">
    <property type="term" value="F:DNA strand exchange activity"/>
    <property type="evidence" value="ECO:0007669"/>
    <property type="project" value="InterPro"/>
</dbReference>
<dbReference type="GO" id="GO:0015074">
    <property type="term" value="P:DNA integration"/>
    <property type="evidence" value="ECO:0007669"/>
    <property type="project" value="UniProtKB-KW"/>
</dbReference>
<dbReference type="InterPro" id="IPR050639">
    <property type="entry name" value="SSR_resolvase"/>
</dbReference>
<dbReference type="PANTHER" id="PTHR30461:SF26">
    <property type="entry name" value="RESOLVASE HOMOLOG YNEB"/>
    <property type="match status" value="1"/>
</dbReference>
<gene>
    <name evidence="8" type="primary">sin</name>
    <name evidence="8" type="ORF">EM151A_1989</name>
</gene>
<organism evidence="8 9">
    <name type="scientific">Enterococcus mundtii</name>
    <dbReference type="NCBI Taxonomy" id="53346"/>
    <lineage>
        <taxon>Bacteria</taxon>
        <taxon>Bacillati</taxon>
        <taxon>Bacillota</taxon>
        <taxon>Bacilli</taxon>
        <taxon>Lactobacillales</taxon>
        <taxon>Enterococcaceae</taxon>
        <taxon>Enterococcus</taxon>
    </lineage>
</organism>
<evidence type="ECO:0000256" key="5">
    <source>
        <dbReference type="PIRSR" id="PIRSR606118-50"/>
    </source>
</evidence>
<dbReference type="SUPFAM" id="SSF53041">
    <property type="entry name" value="Resolvase-like"/>
    <property type="match status" value="1"/>
</dbReference>
<comment type="similarity">
    <text evidence="1">Belongs to the site-specific recombinase resolvase family.</text>
</comment>
<keyword evidence="4" id="KW-0233">DNA recombination</keyword>
<sequence length="211" mass="24375">MKVAYIRVSSLDQNEQRQIEEMKQFGAEKIFIEKQSGATISERPIFQKALDFVREQDTFIVEAIDRLGRDYDEIIASVNYLKNNNIRLIITSLPIMAQAIGDPLLDKFIKDLIIQILAMIAEQERKESKRRQAQGIKIAKANGVYKGRPKLYSADTKDPQRRLVYKSIVEDLENGVAISKIAKDYNITRQTVYRIKNEINNKNAYIKINNH</sequence>
<evidence type="ECO:0000256" key="3">
    <source>
        <dbReference type="ARBA" id="ARBA00023125"/>
    </source>
</evidence>
<dbReference type="InterPro" id="IPR006120">
    <property type="entry name" value="Resolvase_HTH_dom"/>
</dbReference>
<keyword evidence="3" id="KW-0238">DNA-binding</keyword>
<dbReference type="RefSeq" id="WP_175401321.1">
    <property type="nucleotide sequence ID" value="NZ_AP019810.1"/>
</dbReference>
<dbReference type="InterPro" id="IPR006118">
    <property type="entry name" value="Recombinase_CS"/>
</dbReference>
<feature type="active site" description="O-(5'-phospho-DNA)-serine intermediate" evidence="5 6">
    <location>
        <position position="9"/>
    </location>
</feature>
<dbReference type="Pfam" id="PF02796">
    <property type="entry name" value="HTH_7"/>
    <property type="match status" value="1"/>
</dbReference>
<dbReference type="Pfam" id="PF00239">
    <property type="entry name" value="Resolvase"/>
    <property type="match status" value="1"/>
</dbReference>
<dbReference type="InterPro" id="IPR006119">
    <property type="entry name" value="Resolv_N"/>
</dbReference>
<feature type="domain" description="Resolvase/invertase-type recombinase catalytic" evidence="7">
    <location>
        <begin position="1"/>
        <end position="143"/>
    </location>
</feature>
<evidence type="ECO:0000256" key="4">
    <source>
        <dbReference type="ARBA" id="ARBA00023172"/>
    </source>
</evidence>
<name>A0AAI8R975_ENTMU</name>
<dbReference type="SMART" id="SM00857">
    <property type="entry name" value="Resolvase"/>
    <property type="match status" value="1"/>
</dbReference>
<evidence type="ECO:0000256" key="2">
    <source>
        <dbReference type="ARBA" id="ARBA00022908"/>
    </source>
</evidence>
<dbReference type="Gene3D" id="3.40.50.1390">
    <property type="entry name" value="Resolvase, N-terminal catalytic domain"/>
    <property type="match status" value="1"/>
</dbReference>
<dbReference type="AlphaFoldDB" id="A0AAI8R975"/>
<dbReference type="CDD" id="cd03768">
    <property type="entry name" value="SR_ResInv"/>
    <property type="match status" value="1"/>
</dbReference>
<dbReference type="InterPro" id="IPR036162">
    <property type="entry name" value="Resolvase-like_N_sf"/>
</dbReference>